<dbReference type="InterPro" id="IPR050471">
    <property type="entry name" value="AB_hydrolase"/>
</dbReference>
<dbReference type="PANTHER" id="PTHR43433:SF5">
    <property type="entry name" value="AB HYDROLASE-1 DOMAIN-CONTAINING PROTEIN"/>
    <property type="match status" value="1"/>
</dbReference>
<dbReference type="SUPFAM" id="SSF53474">
    <property type="entry name" value="alpha/beta-Hydrolases"/>
    <property type="match status" value="1"/>
</dbReference>
<keyword evidence="5" id="KW-1185">Reference proteome</keyword>
<dbReference type="GO" id="GO:0006212">
    <property type="term" value="P:uracil catabolic process"/>
    <property type="evidence" value="ECO:0007669"/>
    <property type="project" value="UniProtKB-UniRule"/>
</dbReference>
<comment type="catalytic activity">
    <reaction evidence="2">
        <text>carbamate + 2 H(+) = NH4(+) + CO2</text>
        <dbReference type="Rhea" id="RHEA:15649"/>
        <dbReference type="ChEBI" id="CHEBI:13941"/>
        <dbReference type="ChEBI" id="CHEBI:15378"/>
        <dbReference type="ChEBI" id="CHEBI:16526"/>
        <dbReference type="ChEBI" id="CHEBI:28938"/>
    </reaction>
</comment>
<protein>
    <recommendedName>
        <fullName evidence="2">Putative carbamate hydrolase RutD</fullName>
        <ecNumber evidence="2">3.5.1.-</ecNumber>
    </recommendedName>
    <alternativeName>
        <fullName evidence="2">Aminohydrolase</fullName>
    </alternativeName>
</protein>
<dbReference type="GO" id="GO:0019740">
    <property type="term" value="P:nitrogen utilization"/>
    <property type="evidence" value="ECO:0007669"/>
    <property type="project" value="UniProtKB-UniRule"/>
</dbReference>
<dbReference type="PRINTS" id="PR00412">
    <property type="entry name" value="EPOXHYDRLASE"/>
</dbReference>
<dbReference type="Proteomes" id="UP000537592">
    <property type="component" value="Unassembled WGS sequence"/>
</dbReference>
<dbReference type="EMBL" id="JACICC010000005">
    <property type="protein sequence ID" value="MBB3810302.1"/>
    <property type="molecule type" value="Genomic_DNA"/>
</dbReference>
<dbReference type="PRINTS" id="PR00111">
    <property type="entry name" value="ABHYDROLASE"/>
</dbReference>
<evidence type="ECO:0000256" key="1">
    <source>
        <dbReference type="ARBA" id="ARBA00022801"/>
    </source>
</evidence>
<dbReference type="GO" id="GO:0016811">
    <property type="term" value="F:hydrolase activity, acting on carbon-nitrogen (but not peptide) bonds, in linear amides"/>
    <property type="evidence" value="ECO:0007669"/>
    <property type="project" value="InterPro"/>
</dbReference>
<comment type="caution">
    <text evidence="4">The sequence shown here is derived from an EMBL/GenBank/DDBJ whole genome shotgun (WGS) entry which is preliminary data.</text>
</comment>
<proteinExistence type="inferred from homology"/>
<dbReference type="RefSeq" id="WP_183753212.1">
    <property type="nucleotide sequence ID" value="NZ_JACICC010000005.1"/>
</dbReference>
<dbReference type="HAMAP" id="MF_00832">
    <property type="entry name" value="RutD"/>
    <property type="match status" value="1"/>
</dbReference>
<feature type="domain" description="AB hydrolase-1" evidence="3">
    <location>
        <begin position="14"/>
        <end position="124"/>
    </location>
</feature>
<dbReference type="InterPro" id="IPR019913">
    <property type="entry name" value="Pyrimidine_utilisation_RutD"/>
</dbReference>
<organism evidence="4 5">
    <name type="scientific">Pseudochelatococcus contaminans</name>
    <dbReference type="NCBI Taxonomy" id="1538103"/>
    <lineage>
        <taxon>Bacteria</taxon>
        <taxon>Pseudomonadati</taxon>
        <taxon>Pseudomonadota</taxon>
        <taxon>Alphaproteobacteria</taxon>
        <taxon>Hyphomicrobiales</taxon>
        <taxon>Chelatococcaceae</taxon>
        <taxon>Pseudochelatococcus</taxon>
    </lineage>
</organism>
<gene>
    <name evidence="2" type="primary">rutD</name>
    <name evidence="4" type="ORF">FHS81_002398</name>
</gene>
<dbReference type="Pfam" id="PF00561">
    <property type="entry name" value="Abhydrolase_1"/>
    <property type="match status" value="1"/>
</dbReference>
<evidence type="ECO:0000313" key="5">
    <source>
        <dbReference type="Proteomes" id="UP000537592"/>
    </source>
</evidence>
<comment type="similarity">
    <text evidence="2">Belongs to the AB hydrolase superfamily. Hydrolase RutD family.</text>
</comment>
<evidence type="ECO:0000259" key="3">
    <source>
        <dbReference type="Pfam" id="PF00561"/>
    </source>
</evidence>
<dbReference type="PANTHER" id="PTHR43433">
    <property type="entry name" value="HYDROLASE, ALPHA/BETA FOLD FAMILY PROTEIN"/>
    <property type="match status" value="1"/>
</dbReference>
<keyword evidence="1 2" id="KW-0378">Hydrolase</keyword>
<accession>A0A7W5Z5Y0</accession>
<dbReference type="InterPro" id="IPR029058">
    <property type="entry name" value="AB_hydrolase_fold"/>
</dbReference>
<dbReference type="Gene3D" id="3.40.50.1820">
    <property type="entry name" value="alpha/beta hydrolase"/>
    <property type="match status" value="1"/>
</dbReference>
<dbReference type="AlphaFoldDB" id="A0A7W5Z5Y0"/>
<dbReference type="EC" id="3.5.1.-" evidence="2"/>
<dbReference type="NCBIfam" id="TIGR03611">
    <property type="entry name" value="RutD"/>
    <property type="match status" value="1"/>
</dbReference>
<evidence type="ECO:0000313" key="4">
    <source>
        <dbReference type="EMBL" id="MBB3810302.1"/>
    </source>
</evidence>
<comment type="function">
    <text evidence="2">Involved in pyrimidine catabolism. May facilitate the hydrolysis of carbamate, a reaction that can also occur spontaneously.</text>
</comment>
<dbReference type="InterPro" id="IPR000073">
    <property type="entry name" value="AB_hydrolase_1"/>
</dbReference>
<evidence type="ECO:0000256" key="2">
    <source>
        <dbReference type="HAMAP-Rule" id="MF_00832"/>
    </source>
</evidence>
<reference evidence="4 5" key="1">
    <citation type="submission" date="2020-08" db="EMBL/GenBank/DDBJ databases">
        <title>Genomic Encyclopedia of Type Strains, Phase IV (KMG-IV): sequencing the most valuable type-strain genomes for metagenomic binning, comparative biology and taxonomic classification.</title>
        <authorList>
            <person name="Goeker M."/>
        </authorList>
    </citation>
    <scope>NUCLEOTIDE SEQUENCE [LARGE SCALE GENOMIC DNA]</scope>
    <source>
        <strain evidence="4 5">DSM 28760</strain>
    </source>
</reference>
<name>A0A7W5Z5Y0_9HYPH</name>
<sequence>MHVDITGQTGENAPTVLLSSGLGGAGAYWTPQTEALGEHFRILTYDHRGTGLTGGEVPETGGIGAMADDVLGIARRHGLSQFDFVGHALGGLIGLHLALHHPDLVRRLVLINAWSAVDAHTERCFDVRIDLLKHAGVAAFVRAQPLFLYPAAWMADNPQRLSREEAHALAHFQGQTNLLRRIEALRAFDIDAQLHAITTPALVIATQDDLLVPHARSLHLAQGLPNARLALLPRGGHAVNVTQPDLFNRLLIDFLTAPDGHDIEKAATHG</sequence>
<dbReference type="InterPro" id="IPR000639">
    <property type="entry name" value="Epox_hydrolase-like"/>
</dbReference>